<reference evidence="1" key="1">
    <citation type="submission" date="2023-03" db="EMBL/GenBank/DDBJ databases">
        <title>Massive genome expansion in bonnet fungi (Mycena s.s.) driven by repeated elements and novel gene families across ecological guilds.</title>
        <authorList>
            <consortium name="Lawrence Berkeley National Laboratory"/>
            <person name="Harder C.B."/>
            <person name="Miyauchi S."/>
            <person name="Viragh M."/>
            <person name="Kuo A."/>
            <person name="Thoen E."/>
            <person name="Andreopoulos B."/>
            <person name="Lu D."/>
            <person name="Skrede I."/>
            <person name="Drula E."/>
            <person name="Henrissat B."/>
            <person name="Morin E."/>
            <person name="Kohler A."/>
            <person name="Barry K."/>
            <person name="LaButti K."/>
            <person name="Morin E."/>
            <person name="Salamov A."/>
            <person name="Lipzen A."/>
            <person name="Mereny Z."/>
            <person name="Hegedus B."/>
            <person name="Baldrian P."/>
            <person name="Stursova M."/>
            <person name="Weitz H."/>
            <person name="Taylor A."/>
            <person name="Grigoriev I.V."/>
            <person name="Nagy L.G."/>
            <person name="Martin F."/>
            <person name="Kauserud H."/>
        </authorList>
    </citation>
    <scope>NUCLEOTIDE SEQUENCE</scope>
    <source>
        <strain evidence="1">CBHHK067</strain>
    </source>
</reference>
<evidence type="ECO:0008006" key="3">
    <source>
        <dbReference type="Google" id="ProtNLM"/>
    </source>
</evidence>
<gene>
    <name evidence="1" type="ORF">B0H17DRAFT_1012810</name>
</gene>
<evidence type="ECO:0000313" key="1">
    <source>
        <dbReference type="EMBL" id="KAJ7688022.1"/>
    </source>
</evidence>
<protein>
    <recommendedName>
        <fullName evidence="3">BTB domain-containing protein</fullName>
    </recommendedName>
</protein>
<dbReference type="InterPro" id="IPR011333">
    <property type="entry name" value="SKP1/BTB/POZ_sf"/>
</dbReference>
<dbReference type="Gene3D" id="3.30.710.10">
    <property type="entry name" value="Potassium Channel Kv1.1, Chain A"/>
    <property type="match status" value="1"/>
</dbReference>
<keyword evidence="2" id="KW-1185">Reference proteome</keyword>
<organism evidence="1 2">
    <name type="scientific">Mycena rosella</name>
    <name type="common">Pink bonnet</name>
    <name type="synonym">Agaricus rosellus</name>
    <dbReference type="NCBI Taxonomy" id="1033263"/>
    <lineage>
        <taxon>Eukaryota</taxon>
        <taxon>Fungi</taxon>
        <taxon>Dikarya</taxon>
        <taxon>Basidiomycota</taxon>
        <taxon>Agaricomycotina</taxon>
        <taxon>Agaricomycetes</taxon>
        <taxon>Agaricomycetidae</taxon>
        <taxon>Agaricales</taxon>
        <taxon>Marasmiineae</taxon>
        <taxon>Mycenaceae</taxon>
        <taxon>Mycena</taxon>
    </lineage>
</organism>
<dbReference type="Proteomes" id="UP001221757">
    <property type="component" value="Unassembled WGS sequence"/>
</dbReference>
<sequence length="327" mass="36837">MEVNPGAAEPRRVEELWFEEGGLIIRAQACLFRVPRGILAARSPIFADMLSCPQPPDSEALDGCPVVEIPDAAADVTVFLKAIFDSSFFEAYPHTTNFATVSAILRLSAKYEVEHLRRRALTHLSSRFPTTLSDWDVRADDEGPLWRRSSWHDDISEYICIATIQLCREIHAPWILPSAFYMFCSENPAPQVILHGTQAPHVELGDHDKAVFFAGQLLQHGTETKDVGRFLYFPSTIDTCVTPKRCGKARLAALEGFWNNYQEFPSMPLDIWDENDWDDLGICSICRGVLEKIHQEAREACWDRLPGVYGLPSRKDLEAMKKTAGVL</sequence>
<dbReference type="AlphaFoldDB" id="A0AAD7DCD5"/>
<comment type="caution">
    <text evidence="1">The sequence shown here is derived from an EMBL/GenBank/DDBJ whole genome shotgun (WGS) entry which is preliminary data.</text>
</comment>
<evidence type="ECO:0000313" key="2">
    <source>
        <dbReference type="Proteomes" id="UP001221757"/>
    </source>
</evidence>
<accession>A0AAD7DCD5</accession>
<dbReference type="EMBL" id="JARKIE010000082">
    <property type="protein sequence ID" value="KAJ7688022.1"/>
    <property type="molecule type" value="Genomic_DNA"/>
</dbReference>
<proteinExistence type="predicted"/>
<name>A0AAD7DCD5_MYCRO</name>